<evidence type="ECO:0000313" key="3">
    <source>
        <dbReference type="EMBL" id="EPZ32692.1"/>
    </source>
</evidence>
<dbReference type="PROSITE" id="PS51375">
    <property type="entry name" value="PPR"/>
    <property type="match status" value="1"/>
</dbReference>
<feature type="repeat" description="PPR" evidence="2">
    <location>
        <begin position="125"/>
        <end position="159"/>
    </location>
</feature>
<dbReference type="InterPro" id="IPR011990">
    <property type="entry name" value="TPR-like_helical_dom_sf"/>
</dbReference>
<protein>
    <recommendedName>
        <fullName evidence="5">Pentacotripeptide-repeat region of PRORP domain-containing protein</fullName>
    </recommendedName>
</protein>
<dbReference type="InterPro" id="IPR002885">
    <property type="entry name" value="PPR_rpt"/>
</dbReference>
<accession>A0A075AVG2</accession>
<evidence type="ECO:0008006" key="5">
    <source>
        <dbReference type="Google" id="ProtNLM"/>
    </source>
</evidence>
<dbReference type="HOGENOM" id="CLU_468639_0_0_1"/>
<evidence type="ECO:0000256" key="2">
    <source>
        <dbReference type="PROSITE-ProRule" id="PRU00708"/>
    </source>
</evidence>
<dbReference type="AlphaFoldDB" id="A0A075AVG2"/>
<sequence>MTITRTLLSRRGGISDRLSRLYSVDAMKTNFLGKNYIDAVVEFKDAVMKREKLEKNDYYIALSSMKRSMFYYYDIPSVWRKMIDDKVNPDVRMMGIFLEHYARVKNFENMAAFELMLNSQRDKYDEYSYSALIYSMARRGDASKTIKLYEEYLQRKFEPKPEVLALIIEALSEVKLGKETMKLIHECKDLNIRDRTSIVNAKIRAFVNLDYREDLDFYLKVVKRTKGNINNITLLSLIKFYSLLMNKQKTLAVYEKLKKNCDGKLEKLNLFSLNKLVTSFVHLGQFEESIKIYEVIENHFQPNVHTFVSLIPLFINKPDLMSSWYERLRGQYKDNLALPKKTVYIVASTFLKQGSLEFIGRAEEVVVEYLKTSGNKIPMSIALHFKLAYNEINMPDAPQLDFINEHTENDQIEQNCLKSIMIKNAEYGDFVYLEKFYKYFQRLGYELLTAQFCDIIKTLRLKQCWDEMAILYDNVDETKLDIDLIYLNNKLEYYANINPPNIIKLDETFKELLNKNFTPNRFTINALLRGYANDPERIQKVFNHINIYNIKLIFNDIDLIKSLCEKHNLTFDQLNSNTKITS</sequence>
<proteinExistence type="inferred from homology"/>
<dbReference type="EMBL" id="KE561117">
    <property type="protein sequence ID" value="EPZ32692.1"/>
    <property type="molecule type" value="Genomic_DNA"/>
</dbReference>
<dbReference type="Proteomes" id="UP000030755">
    <property type="component" value="Unassembled WGS sequence"/>
</dbReference>
<comment type="similarity">
    <text evidence="1">Belongs to the PPR family. P subfamily.</text>
</comment>
<dbReference type="STRING" id="988480.A0A075AVG2"/>
<dbReference type="PANTHER" id="PTHR46128">
    <property type="entry name" value="MITOCHONDRIAL GROUP I INTRON SPLICING FACTOR CCM1"/>
    <property type="match status" value="1"/>
</dbReference>
<evidence type="ECO:0000256" key="1">
    <source>
        <dbReference type="ARBA" id="ARBA00007626"/>
    </source>
</evidence>
<evidence type="ECO:0000313" key="4">
    <source>
        <dbReference type="Proteomes" id="UP000030755"/>
    </source>
</evidence>
<dbReference type="InterPro" id="IPR050872">
    <property type="entry name" value="PPR_P_subfamily"/>
</dbReference>
<dbReference type="OrthoDB" id="185373at2759"/>
<keyword evidence="4" id="KW-1185">Reference proteome</keyword>
<organism evidence="3 4">
    <name type="scientific">Rozella allomycis (strain CSF55)</name>
    <dbReference type="NCBI Taxonomy" id="988480"/>
    <lineage>
        <taxon>Eukaryota</taxon>
        <taxon>Fungi</taxon>
        <taxon>Fungi incertae sedis</taxon>
        <taxon>Cryptomycota</taxon>
        <taxon>Cryptomycota incertae sedis</taxon>
        <taxon>Rozella</taxon>
    </lineage>
</organism>
<dbReference type="Gene3D" id="1.25.40.10">
    <property type="entry name" value="Tetratricopeptide repeat domain"/>
    <property type="match status" value="2"/>
</dbReference>
<dbReference type="NCBIfam" id="TIGR00756">
    <property type="entry name" value="PPR"/>
    <property type="match status" value="1"/>
</dbReference>
<name>A0A075AVG2_ROZAC</name>
<reference evidence="3 4" key="1">
    <citation type="journal article" date="2013" name="Curr. Biol.">
        <title>Shared signatures of parasitism and phylogenomics unite Cryptomycota and microsporidia.</title>
        <authorList>
            <person name="James T.Y."/>
            <person name="Pelin A."/>
            <person name="Bonen L."/>
            <person name="Ahrendt S."/>
            <person name="Sain D."/>
            <person name="Corradi N."/>
            <person name="Stajich J.E."/>
        </authorList>
    </citation>
    <scope>NUCLEOTIDE SEQUENCE [LARGE SCALE GENOMIC DNA]</scope>
    <source>
        <strain evidence="3 4">CSF55</strain>
    </source>
</reference>
<gene>
    <name evidence="3" type="ORF">O9G_000767</name>
</gene>
<dbReference type="PANTHER" id="PTHR46128:SF329">
    <property type="entry name" value="MITOCHONDRIAL GROUP I INTRON SPLICING FACTOR DMR1"/>
    <property type="match status" value="1"/>
</dbReference>